<organism evidence="7 8">
    <name type="scientific">Aquirufa novilacunae</name>
    <dbReference type="NCBI Taxonomy" id="3139305"/>
    <lineage>
        <taxon>Bacteria</taxon>
        <taxon>Pseudomonadati</taxon>
        <taxon>Bacteroidota</taxon>
        <taxon>Cytophagia</taxon>
        <taxon>Cytophagales</taxon>
        <taxon>Flectobacillaceae</taxon>
        <taxon>Aquirufa</taxon>
    </lineage>
</organism>
<dbReference type="CDD" id="cd05014">
    <property type="entry name" value="SIS_Kpsf"/>
    <property type="match status" value="1"/>
</dbReference>
<evidence type="ECO:0000313" key="8">
    <source>
        <dbReference type="Proteomes" id="UP001623553"/>
    </source>
</evidence>
<evidence type="ECO:0000256" key="3">
    <source>
        <dbReference type="ARBA" id="ARBA00023122"/>
    </source>
</evidence>
<feature type="domain" description="SIS" evidence="6">
    <location>
        <begin position="36"/>
        <end position="179"/>
    </location>
</feature>
<dbReference type="PANTHER" id="PTHR42745:SF1">
    <property type="entry name" value="ARABINOSE 5-PHOSPHATE ISOMERASE KDSD"/>
    <property type="match status" value="1"/>
</dbReference>
<dbReference type="InterPro" id="IPR000644">
    <property type="entry name" value="CBS_dom"/>
</dbReference>
<keyword evidence="3 4" id="KW-0129">CBS domain</keyword>
<comment type="similarity">
    <text evidence="1">Belongs to the SIS family. GutQ/KpsF subfamily.</text>
</comment>
<dbReference type="InterPro" id="IPR035474">
    <property type="entry name" value="SIS_Kpsf"/>
</dbReference>
<evidence type="ECO:0000256" key="1">
    <source>
        <dbReference type="ARBA" id="ARBA00008165"/>
    </source>
</evidence>
<protein>
    <submittedName>
        <fullName evidence="7">KpsF/GutQ family sugar-phosphate isomerase</fullName>
    </submittedName>
</protein>
<dbReference type="Pfam" id="PF00571">
    <property type="entry name" value="CBS"/>
    <property type="match status" value="1"/>
</dbReference>
<dbReference type="Gene3D" id="3.40.50.10490">
    <property type="entry name" value="Glucose-6-phosphate isomerase like protein, domain 1"/>
    <property type="match status" value="1"/>
</dbReference>
<dbReference type="InterPro" id="IPR050986">
    <property type="entry name" value="GutQ/KpsF_isomerases"/>
</dbReference>
<evidence type="ECO:0000259" key="5">
    <source>
        <dbReference type="PROSITE" id="PS51371"/>
    </source>
</evidence>
<dbReference type="NCBIfam" id="TIGR00393">
    <property type="entry name" value="kpsF"/>
    <property type="match status" value="1"/>
</dbReference>
<dbReference type="SUPFAM" id="SSF54631">
    <property type="entry name" value="CBS-domain pair"/>
    <property type="match status" value="1"/>
</dbReference>
<comment type="caution">
    <text evidence="7">The sequence shown here is derived from an EMBL/GenBank/DDBJ whole genome shotgun (WGS) entry which is preliminary data.</text>
</comment>
<evidence type="ECO:0000256" key="2">
    <source>
        <dbReference type="ARBA" id="ARBA00022737"/>
    </source>
</evidence>
<evidence type="ECO:0000313" key="7">
    <source>
        <dbReference type="EMBL" id="MFL0298746.1"/>
    </source>
</evidence>
<dbReference type="EMBL" id="JBEWZF010000002">
    <property type="protein sequence ID" value="MFL0298746.1"/>
    <property type="molecule type" value="Genomic_DNA"/>
</dbReference>
<keyword evidence="7" id="KW-0413">Isomerase</keyword>
<name>A0ABW8U2N4_9BACT</name>
<accession>A0ABW8U2N4</accession>
<sequence>MVNESLVIQKINEILTKEYVAIKDKSNNIENQFSFVINKILSAPKHAKIITTGIGKSGFIARKFAATLSSVGTMSFYLNPLDALHGDLGVVHKDDIIFGISQSGEGEEVIKIFKTLKNNYKFSLTGNINSTISRLSNDHILNQISREACSLNLAPSTSTTLALAITDSIALSIMHFKNFDEVEFSKSHPLGALGKKLTLTVSDIMVHENGLIPSVDLNEKLKNVISSISHFGMGFIVVVDKMTNHVHGIFTDGDLRRLISDSNFTNYLDLEINNFMISTFTSIKSDTLVVDALSLMKSSKITCLPIIEHKKLIGALNIRLIINSGIV</sequence>
<dbReference type="InterPro" id="IPR004800">
    <property type="entry name" value="KdsD/KpsF-type"/>
</dbReference>
<evidence type="ECO:0000256" key="4">
    <source>
        <dbReference type="PROSITE-ProRule" id="PRU00703"/>
    </source>
</evidence>
<keyword evidence="2" id="KW-0677">Repeat</keyword>
<dbReference type="RefSeq" id="WP_406800534.1">
    <property type="nucleotide sequence ID" value="NZ_JBEWZF010000002.1"/>
</dbReference>
<dbReference type="InterPro" id="IPR001347">
    <property type="entry name" value="SIS_dom"/>
</dbReference>
<dbReference type="SUPFAM" id="SSF53697">
    <property type="entry name" value="SIS domain"/>
    <property type="match status" value="1"/>
</dbReference>
<dbReference type="Proteomes" id="UP001623553">
    <property type="component" value="Unassembled WGS sequence"/>
</dbReference>
<feature type="domain" description="CBS" evidence="5">
    <location>
        <begin position="205"/>
        <end position="265"/>
    </location>
</feature>
<proteinExistence type="inferred from homology"/>
<dbReference type="Gene3D" id="3.10.580.10">
    <property type="entry name" value="CBS-domain"/>
    <property type="match status" value="1"/>
</dbReference>
<evidence type="ECO:0000259" key="6">
    <source>
        <dbReference type="PROSITE" id="PS51464"/>
    </source>
</evidence>
<keyword evidence="8" id="KW-1185">Reference proteome</keyword>
<dbReference type="PANTHER" id="PTHR42745">
    <property type="match status" value="1"/>
</dbReference>
<gene>
    <name evidence="7" type="ORF">AAE961_07675</name>
</gene>
<dbReference type="PROSITE" id="PS51464">
    <property type="entry name" value="SIS"/>
    <property type="match status" value="1"/>
</dbReference>
<dbReference type="Pfam" id="PF01380">
    <property type="entry name" value="SIS"/>
    <property type="match status" value="1"/>
</dbReference>
<dbReference type="GO" id="GO:0016853">
    <property type="term" value="F:isomerase activity"/>
    <property type="evidence" value="ECO:0007669"/>
    <property type="project" value="UniProtKB-KW"/>
</dbReference>
<dbReference type="PROSITE" id="PS51371">
    <property type="entry name" value="CBS"/>
    <property type="match status" value="1"/>
</dbReference>
<dbReference type="InterPro" id="IPR046348">
    <property type="entry name" value="SIS_dom_sf"/>
</dbReference>
<reference evidence="7 8" key="1">
    <citation type="submission" date="2024-07" db="EMBL/GenBank/DDBJ databases">
        <authorList>
            <person name="Pitt A."/>
            <person name="Hahn M.W."/>
        </authorList>
    </citation>
    <scope>NUCLEOTIDE SEQUENCE [LARGE SCALE GENOMIC DNA]</scope>
    <source>
        <strain evidence="7 8">2-BAHN-186B</strain>
    </source>
</reference>
<dbReference type="InterPro" id="IPR046342">
    <property type="entry name" value="CBS_dom_sf"/>
</dbReference>